<evidence type="ECO:0000313" key="1">
    <source>
        <dbReference type="EMBL" id="MBB6357699.1"/>
    </source>
</evidence>
<organism evidence="1 2">
    <name type="scientific">Aminobacter aganoensis</name>
    <dbReference type="NCBI Taxonomy" id="83264"/>
    <lineage>
        <taxon>Bacteria</taxon>
        <taxon>Pseudomonadati</taxon>
        <taxon>Pseudomonadota</taxon>
        <taxon>Alphaproteobacteria</taxon>
        <taxon>Hyphomicrobiales</taxon>
        <taxon>Phyllobacteriaceae</taxon>
        <taxon>Aminobacter</taxon>
    </lineage>
</organism>
<reference evidence="1 2" key="1">
    <citation type="submission" date="2020-08" db="EMBL/GenBank/DDBJ databases">
        <title>Genomic Encyclopedia of Type Strains, Phase IV (KMG-IV): sequencing the most valuable type-strain genomes for metagenomic binning, comparative biology and taxonomic classification.</title>
        <authorList>
            <person name="Goeker M."/>
        </authorList>
    </citation>
    <scope>NUCLEOTIDE SEQUENCE [LARGE SCALE GENOMIC DNA]</scope>
    <source>
        <strain evidence="1 2">DSM 7051</strain>
    </source>
</reference>
<comment type="caution">
    <text evidence="1">The sequence shown here is derived from an EMBL/GenBank/DDBJ whole genome shotgun (WGS) entry which is preliminary data.</text>
</comment>
<dbReference type="EMBL" id="JACHOU010000029">
    <property type="protein sequence ID" value="MBB6357699.1"/>
    <property type="molecule type" value="Genomic_DNA"/>
</dbReference>
<protein>
    <submittedName>
        <fullName evidence="1">Uncharacterized protein</fullName>
    </submittedName>
</protein>
<name>A0A7X0FDD5_9HYPH</name>
<evidence type="ECO:0000313" key="2">
    <source>
        <dbReference type="Proteomes" id="UP000536262"/>
    </source>
</evidence>
<gene>
    <name evidence="1" type="ORF">GGR00_005523</name>
</gene>
<sequence length="251" mass="27680">MQVDQGTRLAIGQAILFSQRVGRVGCFSCDPAEDIELGVFVCVTGHGDFSQNFQRSTCTYDPQGASQKKRSADVLLAIRLVLVAEPVGLRGLAEGEAPATVLLAAGVLAAMFVEACRRQPRDGCLFVAHARKLARCELTPQGVCSYFVLMSAPNRTTPFSLSKLNDARELVLVSCAYCKREHAYYPTDLMQLFGDVDVDSLAAQMTCESVRGGHGFLRVQRIFSGSREMVGKKIRRLVSIKFRRIPVWREE</sequence>
<keyword evidence="2" id="KW-1185">Reference proteome</keyword>
<dbReference type="AlphaFoldDB" id="A0A7X0FDD5"/>
<proteinExistence type="predicted"/>
<accession>A0A7X0FDD5</accession>
<dbReference type="RefSeq" id="WP_184702532.1">
    <property type="nucleotide sequence ID" value="NZ_BAABEG010000004.1"/>
</dbReference>
<dbReference type="Proteomes" id="UP000536262">
    <property type="component" value="Unassembled WGS sequence"/>
</dbReference>